<keyword evidence="2" id="KW-0238">DNA-binding</keyword>
<evidence type="ECO:0000313" key="7">
    <source>
        <dbReference type="EMBL" id="KAK5091922.1"/>
    </source>
</evidence>
<keyword evidence="3" id="KW-0804">Transcription</keyword>
<name>A0ABR0K8K6_9EURO</name>
<proteinExistence type="predicted"/>
<dbReference type="InterPro" id="IPR001138">
    <property type="entry name" value="Zn2Cys6_DnaBD"/>
</dbReference>
<feature type="domain" description="Zn(2)-C6 fungal-type" evidence="6">
    <location>
        <begin position="6"/>
        <end position="39"/>
    </location>
</feature>
<accession>A0ABR0K8K6</accession>
<evidence type="ECO:0000256" key="5">
    <source>
        <dbReference type="SAM" id="MobiDB-lite"/>
    </source>
</evidence>
<dbReference type="Gene3D" id="4.10.240.10">
    <property type="entry name" value="Zn(2)-C6 fungal-type DNA-binding domain"/>
    <property type="match status" value="1"/>
</dbReference>
<dbReference type="Proteomes" id="UP001345013">
    <property type="component" value="Unassembled WGS sequence"/>
</dbReference>
<dbReference type="PROSITE" id="PS50048">
    <property type="entry name" value="ZN2_CY6_FUNGAL_2"/>
    <property type="match status" value="1"/>
</dbReference>
<keyword evidence="4" id="KW-0539">Nucleus</keyword>
<feature type="region of interest" description="Disordered" evidence="5">
    <location>
        <begin position="155"/>
        <end position="248"/>
    </location>
</feature>
<gene>
    <name evidence="7" type="ORF">LTR24_005699</name>
</gene>
<reference evidence="7 8" key="1">
    <citation type="submission" date="2023-08" db="EMBL/GenBank/DDBJ databases">
        <title>Black Yeasts Isolated from many extreme environments.</title>
        <authorList>
            <person name="Coleine C."/>
            <person name="Stajich J.E."/>
            <person name="Selbmann L."/>
        </authorList>
    </citation>
    <scope>NUCLEOTIDE SEQUENCE [LARGE SCALE GENOMIC DNA]</scope>
    <source>
        <strain evidence="7 8">CCFEE 5885</strain>
    </source>
</reference>
<dbReference type="InterPro" id="IPR036864">
    <property type="entry name" value="Zn2-C6_fun-type_DNA-bd_sf"/>
</dbReference>
<comment type="caution">
    <text evidence="7">The sequence shown here is derived from an EMBL/GenBank/DDBJ whole genome shotgun (WGS) entry which is preliminary data.</text>
</comment>
<protein>
    <recommendedName>
        <fullName evidence="6">Zn(2)-C6 fungal-type domain-containing protein</fullName>
    </recommendedName>
</protein>
<sequence length="248" mass="27466">MATVLMCKTCRAQKKKCERSQGADKCKRCIDRKLPQCVLEYKIGHPAPREAVEALADPSGKASVTRNTGSNISYASPTSNHTNTSSLLYAPTQIEAMDYSDMVMVDPGIAPAPAAWGQSMQAPTFLPNMRRPNTSQPYAISSVAARPLSMQNRLRYPEKGQDDPSQSDDGQSWSQNLSSLHRDEPPDSVGYMNGTGAPRGTLGDTEQYDWASSLAFATRPTQHSNQRTRSRSPRRKADQRYRDRPEQL</sequence>
<dbReference type="CDD" id="cd00067">
    <property type="entry name" value="GAL4"/>
    <property type="match status" value="1"/>
</dbReference>
<feature type="compositionally biased region" description="Basic and acidic residues" evidence="5">
    <location>
        <begin position="235"/>
        <end position="248"/>
    </location>
</feature>
<evidence type="ECO:0000256" key="1">
    <source>
        <dbReference type="ARBA" id="ARBA00023015"/>
    </source>
</evidence>
<evidence type="ECO:0000256" key="3">
    <source>
        <dbReference type="ARBA" id="ARBA00023163"/>
    </source>
</evidence>
<organism evidence="7 8">
    <name type="scientific">Lithohypha guttulata</name>
    <dbReference type="NCBI Taxonomy" id="1690604"/>
    <lineage>
        <taxon>Eukaryota</taxon>
        <taxon>Fungi</taxon>
        <taxon>Dikarya</taxon>
        <taxon>Ascomycota</taxon>
        <taxon>Pezizomycotina</taxon>
        <taxon>Eurotiomycetes</taxon>
        <taxon>Chaetothyriomycetidae</taxon>
        <taxon>Chaetothyriales</taxon>
        <taxon>Trichomeriaceae</taxon>
        <taxon>Lithohypha</taxon>
    </lineage>
</organism>
<feature type="compositionally biased region" description="Low complexity" evidence="5">
    <location>
        <begin position="163"/>
        <end position="175"/>
    </location>
</feature>
<evidence type="ECO:0000259" key="6">
    <source>
        <dbReference type="PROSITE" id="PS50048"/>
    </source>
</evidence>
<keyword evidence="8" id="KW-1185">Reference proteome</keyword>
<evidence type="ECO:0000256" key="2">
    <source>
        <dbReference type="ARBA" id="ARBA00023125"/>
    </source>
</evidence>
<keyword evidence="1" id="KW-0805">Transcription regulation</keyword>
<evidence type="ECO:0000313" key="8">
    <source>
        <dbReference type="Proteomes" id="UP001345013"/>
    </source>
</evidence>
<dbReference type="EMBL" id="JAVRRG010000067">
    <property type="protein sequence ID" value="KAK5091922.1"/>
    <property type="molecule type" value="Genomic_DNA"/>
</dbReference>
<evidence type="ECO:0000256" key="4">
    <source>
        <dbReference type="ARBA" id="ARBA00023242"/>
    </source>
</evidence>